<dbReference type="InterPro" id="IPR012337">
    <property type="entry name" value="RNaseH-like_sf"/>
</dbReference>
<keyword evidence="2" id="KW-1185">Reference proteome</keyword>
<sequence length="196" mass="21631">MRICGLDVATKTGWCIADGNAYQTGLFDAGKIGKRKVSCEAERNANFRQWLWSLIKTGDVQAVAIERRAVANMKKKVKDPVTGKVVVKEVTNDATAATLSYLNNCAQEVCFSLNVPFQIVAVQSWRKSFLGDLKPDPKKEEDWKDVAKRVCQMMKIQAKSKDAAEAAGVAFWLQTQMKLQRAQAPAGGLFDMGEAL</sequence>
<protein>
    <submittedName>
        <fullName evidence="1">Uncharacterized protein</fullName>
    </submittedName>
</protein>
<organism evidence="1 2">
    <name type="scientific">Roseibium algicola</name>
    <dbReference type="NCBI Taxonomy" id="2857014"/>
    <lineage>
        <taxon>Bacteria</taxon>
        <taxon>Pseudomonadati</taxon>
        <taxon>Pseudomonadota</taxon>
        <taxon>Alphaproteobacteria</taxon>
        <taxon>Hyphomicrobiales</taxon>
        <taxon>Stappiaceae</taxon>
        <taxon>Roseibium</taxon>
    </lineage>
</organism>
<gene>
    <name evidence="1" type="ORF">B0E33_01555</name>
</gene>
<dbReference type="InterPro" id="IPR036397">
    <property type="entry name" value="RNaseH_sf"/>
</dbReference>
<dbReference type="EMBL" id="CP019630">
    <property type="protein sequence ID" value="AQQ02440.1"/>
    <property type="molecule type" value="Genomic_DNA"/>
</dbReference>
<evidence type="ECO:0000313" key="1">
    <source>
        <dbReference type="EMBL" id="AQQ02440.1"/>
    </source>
</evidence>
<dbReference type="Proteomes" id="UP000188174">
    <property type="component" value="Chromosome"/>
</dbReference>
<accession>A0ABM6HWK8</accession>
<dbReference type="Gene3D" id="3.30.420.10">
    <property type="entry name" value="Ribonuclease H-like superfamily/Ribonuclease H"/>
    <property type="match status" value="1"/>
</dbReference>
<dbReference type="SUPFAM" id="SSF53098">
    <property type="entry name" value="Ribonuclease H-like"/>
    <property type="match status" value="1"/>
</dbReference>
<evidence type="ECO:0000313" key="2">
    <source>
        <dbReference type="Proteomes" id="UP000188174"/>
    </source>
</evidence>
<reference evidence="1 2" key="1">
    <citation type="submission" date="2017-02" db="EMBL/GenBank/DDBJ databases">
        <authorList>
            <person name="Jeong S."/>
        </authorList>
    </citation>
    <scope>NUCLEOTIDE SEQUENCE [LARGE SCALE GENOMIC DNA]</scope>
    <source>
        <strain evidence="1 2">RMAR6-6</strain>
    </source>
</reference>
<name>A0ABM6HWK8_9HYPH</name>
<proteinExistence type="predicted"/>